<name>A0A8S5R8U4_9VIRU</name>
<organism evidence="1">
    <name type="scientific">virus sp. cti5L29</name>
    <dbReference type="NCBI Taxonomy" id="2826813"/>
    <lineage>
        <taxon>Viruses</taxon>
    </lineage>
</organism>
<protein>
    <submittedName>
        <fullName evidence="1">Uncharacterized protein</fullName>
    </submittedName>
</protein>
<accession>A0A8S5R8U4</accession>
<dbReference type="EMBL" id="BK015841">
    <property type="protein sequence ID" value="DAE27587.1"/>
    <property type="molecule type" value="Genomic_DNA"/>
</dbReference>
<reference evidence="1" key="1">
    <citation type="journal article" date="2021" name="Proc. Natl. Acad. Sci. U.S.A.">
        <title>A Catalog of Tens of Thousands of Viruses from Human Metagenomes Reveals Hidden Associations with Chronic Diseases.</title>
        <authorList>
            <person name="Tisza M.J."/>
            <person name="Buck C.B."/>
        </authorList>
    </citation>
    <scope>NUCLEOTIDE SEQUENCE</scope>
    <source>
        <strain evidence="1">Cti5L29</strain>
    </source>
</reference>
<evidence type="ECO:0000313" key="1">
    <source>
        <dbReference type="EMBL" id="DAE27587.1"/>
    </source>
</evidence>
<sequence length="165" mass="18763">MAGYMGYGYSPIGSAGFGYTPQQYYPMQQPIQQNLTQQQTRQPIQGIRFVSEDEAKAYIVSPNESVMLMDIPNKKFWIKSADALGQSTFEPYKFEKIIDGQQDGPKEQKIDLENYVKREDISDIVKKDDLKTIVAQLDRLEKKLSINQFIGSETPLKGVKQTDGK</sequence>
<proteinExistence type="predicted"/>